<accession>A0AAN8P5A4</accession>
<proteinExistence type="predicted"/>
<evidence type="ECO:0000313" key="3">
    <source>
        <dbReference type="Proteomes" id="UP001372834"/>
    </source>
</evidence>
<name>A0AAN8P5A4_POLSC</name>
<dbReference type="Proteomes" id="UP001372834">
    <property type="component" value="Unassembled WGS sequence"/>
</dbReference>
<protein>
    <submittedName>
        <fullName evidence="2">Uncharacterized protein</fullName>
    </submittedName>
</protein>
<feature type="region of interest" description="Disordered" evidence="1">
    <location>
        <begin position="58"/>
        <end position="88"/>
    </location>
</feature>
<sequence length="123" mass="14637">MIRNTNELSERNLFAENIRVIRKGRKTHERKERKLKKKKLKACEIGIDPAVPRTRAFERTESREREAEVEVREKQKNPRKIPEHKMDIKNERARGQLVKSLTTSRMRHAMALAFSRIFSLFPN</sequence>
<dbReference type="AlphaFoldDB" id="A0AAN8P5A4"/>
<gene>
    <name evidence="2" type="ORF">RUM43_010802</name>
</gene>
<reference evidence="2 3" key="1">
    <citation type="submission" date="2023-10" db="EMBL/GenBank/DDBJ databases">
        <title>Genomes of two closely related lineages of the louse Polyplax serrata with different host specificities.</title>
        <authorList>
            <person name="Martinu J."/>
            <person name="Tarabai H."/>
            <person name="Stefka J."/>
            <person name="Hypsa V."/>
        </authorList>
    </citation>
    <scope>NUCLEOTIDE SEQUENCE [LARGE SCALE GENOMIC DNA]</scope>
    <source>
        <strain evidence="2">HR10_N</strain>
    </source>
</reference>
<evidence type="ECO:0000256" key="1">
    <source>
        <dbReference type="SAM" id="MobiDB-lite"/>
    </source>
</evidence>
<organism evidence="2 3">
    <name type="scientific">Polyplax serrata</name>
    <name type="common">Common mouse louse</name>
    <dbReference type="NCBI Taxonomy" id="468196"/>
    <lineage>
        <taxon>Eukaryota</taxon>
        <taxon>Metazoa</taxon>
        <taxon>Ecdysozoa</taxon>
        <taxon>Arthropoda</taxon>
        <taxon>Hexapoda</taxon>
        <taxon>Insecta</taxon>
        <taxon>Pterygota</taxon>
        <taxon>Neoptera</taxon>
        <taxon>Paraneoptera</taxon>
        <taxon>Psocodea</taxon>
        <taxon>Troctomorpha</taxon>
        <taxon>Phthiraptera</taxon>
        <taxon>Anoplura</taxon>
        <taxon>Polyplacidae</taxon>
        <taxon>Polyplax</taxon>
    </lineage>
</organism>
<comment type="caution">
    <text evidence="2">The sequence shown here is derived from an EMBL/GenBank/DDBJ whole genome shotgun (WGS) entry which is preliminary data.</text>
</comment>
<evidence type="ECO:0000313" key="2">
    <source>
        <dbReference type="EMBL" id="KAK6620511.1"/>
    </source>
</evidence>
<dbReference type="EMBL" id="JAWJWE010000039">
    <property type="protein sequence ID" value="KAK6620511.1"/>
    <property type="molecule type" value="Genomic_DNA"/>
</dbReference>